<dbReference type="Gene3D" id="3.10.180.10">
    <property type="entry name" value="2,3-Dihydroxybiphenyl 1,2-Dioxygenase, domain 1"/>
    <property type="match status" value="1"/>
</dbReference>
<dbReference type="CDD" id="cd08351">
    <property type="entry name" value="ChaP_like"/>
    <property type="match status" value="1"/>
</dbReference>
<accession>A0ABS5IYX3</accession>
<protein>
    <submittedName>
        <fullName evidence="2">VOC family protein</fullName>
    </submittedName>
</protein>
<dbReference type="EMBL" id="JAGTXB010000005">
    <property type="protein sequence ID" value="MBS0028149.1"/>
    <property type="molecule type" value="Genomic_DNA"/>
</dbReference>
<keyword evidence="3" id="KW-1185">Reference proteome</keyword>
<gene>
    <name evidence="2" type="ORF">KE626_12600</name>
</gene>
<evidence type="ECO:0000313" key="2">
    <source>
        <dbReference type="EMBL" id="MBS0028149.1"/>
    </source>
</evidence>
<name>A0ABS5IYX3_9BACT</name>
<comment type="caution">
    <text evidence="2">The sequence shown here is derived from an EMBL/GenBank/DDBJ whole genome shotgun (WGS) entry which is preliminary data.</text>
</comment>
<reference evidence="2 3" key="1">
    <citation type="submission" date="2021-04" db="EMBL/GenBank/DDBJ databases">
        <title>Chitinophaga sp. nov., isolated from the rhizosphere soil.</title>
        <authorList>
            <person name="He S."/>
        </authorList>
    </citation>
    <scope>NUCLEOTIDE SEQUENCE [LARGE SCALE GENOMIC DNA]</scope>
    <source>
        <strain evidence="2 3">2R12</strain>
    </source>
</reference>
<proteinExistence type="predicted"/>
<dbReference type="InterPro" id="IPR037523">
    <property type="entry name" value="VOC_core"/>
</dbReference>
<dbReference type="Proteomes" id="UP000676386">
    <property type="component" value="Unassembled WGS sequence"/>
</dbReference>
<dbReference type="RefSeq" id="WP_211973260.1">
    <property type="nucleotide sequence ID" value="NZ_JAGTXB010000005.1"/>
</dbReference>
<evidence type="ECO:0000313" key="3">
    <source>
        <dbReference type="Proteomes" id="UP000676386"/>
    </source>
</evidence>
<dbReference type="SUPFAM" id="SSF54593">
    <property type="entry name" value="Glyoxalase/Bleomycin resistance protein/Dihydroxybiphenyl dioxygenase"/>
    <property type="match status" value="1"/>
</dbReference>
<sequence length="137" mass="15627">MNTHEKKVTIEFNHLMIFAKNKQESASFLTEILGLPAPKPAAFFLSVDFSNNVTFQYAEPGVDFIMQHYAFLVAESDFDEILNRITEKGLEYWADPQQKRPGEYNLNHGGRGLYFYDPSGHGMEVITRPYGSDEIKG</sequence>
<dbReference type="InterPro" id="IPR004360">
    <property type="entry name" value="Glyas_Fos-R_dOase_dom"/>
</dbReference>
<organism evidence="2 3">
    <name type="scientific">Chitinophaga hostae</name>
    <dbReference type="NCBI Taxonomy" id="2831022"/>
    <lineage>
        <taxon>Bacteria</taxon>
        <taxon>Pseudomonadati</taxon>
        <taxon>Bacteroidota</taxon>
        <taxon>Chitinophagia</taxon>
        <taxon>Chitinophagales</taxon>
        <taxon>Chitinophagaceae</taxon>
        <taxon>Chitinophaga</taxon>
    </lineage>
</organism>
<dbReference type="PROSITE" id="PS51819">
    <property type="entry name" value="VOC"/>
    <property type="match status" value="1"/>
</dbReference>
<dbReference type="Pfam" id="PF00903">
    <property type="entry name" value="Glyoxalase"/>
    <property type="match status" value="1"/>
</dbReference>
<evidence type="ECO:0000259" key="1">
    <source>
        <dbReference type="PROSITE" id="PS51819"/>
    </source>
</evidence>
<feature type="domain" description="VOC" evidence="1">
    <location>
        <begin position="11"/>
        <end position="128"/>
    </location>
</feature>
<dbReference type="InterPro" id="IPR029068">
    <property type="entry name" value="Glyas_Bleomycin-R_OHBP_Dase"/>
</dbReference>